<accession>A0A8X8Y5H1</accession>
<dbReference type="EMBL" id="PNBA02000005">
    <property type="protein sequence ID" value="KAG6425224.1"/>
    <property type="molecule type" value="Genomic_DNA"/>
</dbReference>
<reference evidence="8" key="2">
    <citation type="submission" date="2020-08" db="EMBL/GenBank/DDBJ databases">
        <title>Plant Genome Project.</title>
        <authorList>
            <person name="Zhang R.-G."/>
        </authorList>
    </citation>
    <scope>NUCLEOTIDE SEQUENCE</scope>
    <source>
        <strain evidence="8">Huo1</strain>
        <tissue evidence="8">Leaf</tissue>
    </source>
</reference>
<dbReference type="Gene3D" id="3.10.20.90">
    <property type="entry name" value="Phosphatidylinositol 3-kinase Catalytic Subunit, Chain A, domain 1"/>
    <property type="match status" value="1"/>
</dbReference>
<evidence type="ECO:0000313" key="9">
    <source>
        <dbReference type="Proteomes" id="UP000298416"/>
    </source>
</evidence>
<dbReference type="GO" id="GO:0005634">
    <property type="term" value="C:nucleus"/>
    <property type="evidence" value="ECO:0007669"/>
    <property type="project" value="UniProtKB-SubCell"/>
</dbReference>
<evidence type="ECO:0000256" key="5">
    <source>
        <dbReference type="ARBA" id="ARBA00023294"/>
    </source>
</evidence>
<proteinExistence type="inferred from homology"/>
<comment type="caution">
    <text evidence="8">The sequence shown here is derived from an EMBL/GenBank/DDBJ whole genome shotgun (WGS) entry which is preliminary data.</text>
</comment>
<dbReference type="PANTHER" id="PTHR31384">
    <property type="entry name" value="AUXIN RESPONSE FACTOR 4-RELATED"/>
    <property type="match status" value="1"/>
</dbReference>
<evidence type="ECO:0000256" key="4">
    <source>
        <dbReference type="ARBA" id="ARBA00023242"/>
    </source>
</evidence>
<dbReference type="InterPro" id="IPR010525">
    <property type="entry name" value="ARF_dom"/>
</dbReference>
<dbReference type="Proteomes" id="UP000298416">
    <property type="component" value="Unassembled WGS sequence"/>
</dbReference>
<keyword evidence="4 6" id="KW-0539">Nucleus</keyword>
<name>A0A8X8Y5H1_SALSN</name>
<dbReference type="Gene3D" id="2.30.30.1040">
    <property type="match status" value="1"/>
</dbReference>
<evidence type="ECO:0000259" key="7">
    <source>
        <dbReference type="PROSITE" id="PS51745"/>
    </source>
</evidence>
<keyword evidence="9" id="KW-1185">Reference proteome</keyword>
<dbReference type="Pfam" id="PF02309">
    <property type="entry name" value="AUX_IAA"/>
    <property type="match status" value="1"/>
</dbReference>
<dbReference type="SUPFAM" id="SSF54277">
    <property type="entry name" value="CAD &amp; PB1 domains"/>
    <property type="match status" value="1"/>
</dbReference>
<reference evidence="8" key="1">
    <citation type="submission" date="2018-01" db="EMBL/GenBank/DDBJ databases">
        <authorList>
            <person name="Mao J.F."/>
        </authorList>
    </citation>
    <scope>NUCLEOTIDE SEQUENCE</scope>
    <source>
        <strain evidence="8">Huo1</strain>
        <tissue evidence="8">Leaf</tissue>
    </source>
</reference>
<keyword evidence="5 6" id="KW-0927">Auxin signaling pathway</keyword>
<organism evidence="8">
    <name type="scientific">Salvia splendens</name>
    <name type="common">Scarlet sage</name>
    <dbReference type="NCBI Taxonomy" id="180675"/>
    <lineage>
        <taxon>Eukaryota</taxon>
        <taxon>Viridiplantae</taxon>
        <taxon>Streptophyta</taxon>
        <taxon>Embryophyta</taxon>
        <taxon>Tracheophyta</taxon>
        <taxon>Spermatophyta</taxon>
        <taxon>Magnoliopsida</taxon>
        <taxon>eudicotyledons</taxon>
        <taxon>Gunneridae</taxon>
        <taxon>Pentapetalae</taxon>
        <taxon>asterids</taxon>
        <taxon>lamiids</taxon>
        <taxon>Lamiales</taxon>
        <taxon>Lamiaceae</taxon>
        <taxon>Nepetoideae</taxon>
        <taxon>Mentheae</taxon>
        <taxon>Salviinae</taxon>
        <taxon>Salvia</taxon>
        <taxon>Salvia subgen. Calosphace</taxon>
        <taxon>core Calosphace</taxon>
    </lineage>
</organism>
<dbReference type="PANTHER" id="PTHR31384:SF96">
    <property type="entry name" value="AUXIN RESPONSE FACTOR 1"/>
    <property type="match status" value="1"/>
</dbReference>
<dbReference type="InterPro" id="IPR033389">
    <property type="entry name" value="AUX/IAA_dom"/>
</dbReference>
<comment type="subcellular location">
    <subcellularLocation>
        <location evidence="1 6">Nucleus</location>
    </subcellularLocation>
</comment>
<evidence type="ECO:0000313" key="8">
    <source>
        <dbReference type="EMBL" id="KAG6425224.1"/>
    </source>
</evidence>
<sequence>MIEAGFAPTWVSRARYVGRRRGALWTVGATGARDGTSVGQAPAAYLLPSALVRRGENGELQVGVCRLMIQANNMPSPVISSHSMHLGVLATASHAISTGTLFSVFYKPRTSRSEFIVSVNNYLEAQNHKLSVGMRFKMRFEGEEVPERRTHSCMFIQVQWTIVGVDNNSSSRWPDSAWRSLKVTISNQCSLLGCPCFGIWKSPADSPSAFAGCDPSRGRGTYQSPKLSDGTRISGINFNENFLPILSNSVYQPNQIATAAESFAPLSEKRQANGCRLFGIELLGQSHIEDTSPAIQSETAIEDSLVPLNAEYEQHSGPSDCKPSDAPLVSCDPDKSCLGSPHDAHTRQIRSCTKVYMQGIAVGRAVDLTRFDCYEDLLKKFEEMFELIGEFSGSTKKWQVVYTDAEDDMMMVGDDPWQLTSGRVIYIYSTEEAKRLSPKIAEVKSGKLLLSDAAVGTEEHSSTVKSGY</sequence>
<gene>
    <name evidence="8" type="ORF">SASPL_115651</name>
</gene>
<dbReference type="PROSITE" id="PS51745">
    <property type="entry name" value="PB1"/>
    <property type="match status" value="1"/>
</dbReference>
<keyword evidence="2 6" id="KW-0805">Transcription regulation</keyword>
<evidence type="ECO:0000256" key="1">
    <source>
        <dbReference type="ARBA" id="ARBA00004123"/>
    </source>
</evidence>
<comment type="subunit">
    <text evidence="6">Homodimers and heterodimers.</text>
</comment>
<dbReference type="InterPro" id="IPR044835">
    <property type="entry name" value="ARF_plant"/>
</dbReference>
<dbReference type="GO" id="GO:0003677">
    <property type="term" value="F:DNA binding"/>
    <property type="evidence" value="ECO:0007669"/>
    <property type="project" value="InterPro"/>
</dbReference>
<evidence type="ECO:0000256" key="3">
    <source>
        <dbReference type="ARBA" id="ARBA00023163"/>
    </source>
</evidence>
<keyword evidence="3 6" id="KW-0804">Transcription</keyword>
<dbReference type="Pfam" id="PF06507">
    <property type="entry name" value="ARF_AD"/>
    <property type="match status" value="1"/>
</dbReference>
<protein>
    <recommendedName>
        <fullName evidence="6">Auxin-responsive protein</fullName>
    </recommendedName>
</protein>
<comment type="function">
    <text evidence="6">Aux/IAA proteins are short-lived transcriptional factors that function as repressors of early auxin response genes at low auxin concentrations.</text>
</comment>
<keyword evidence="6" id="KW-0678">Repressor</keyword>
<evidence type="ECO:0000256" key="2">
    <source>
        <dbReference type="ARBA" id="ARBA00023015"/>
    </source>
</evidence>
<dbReference type="InterPro" id="IPR053793">
    <property type="entry name" value="PB1-like"/>
</dbReference>
<feature type="domain" description="PB1" evidence="7">
    <location>
        <begin position="350"/>
        <end position="432"/>
    </location>
</feature>
<comment type="similarity">
    <text evidence="6">Belongs to the Aux/IAA family.</text>
</comment>
<dbReference type="GO" id="GO:0009734">
    <property type="term" value="P:auxin-activated signaling pathway"/>
    <property type="evidence" value="ECO:0007669"/>
    <property type="project" value="UniProtKB-UniRule"/>
</dbReference>
<dbReference type="GO" id="GO:0006355">
    <property type="term" value="P:regulation of DNA-templated transcription"/>
    <property type="evidence" value="ECO:0007669"/>
    <property type="project" value="InterPro"/>
</dbReference>
<evidence type="ECO:0000256" key="6">
    <source>
        <dbReference type="RuleBase" id="RU004549"/>
    </source>
</evidence>
<dbReference type="AlphaFoldDB" id="A0A8X8Y5H1"/>